<evidence type="ECO:0000313" key="3">
    <source>
        <dbReference type="Proteomes" id="UP001187192"/>
    </source>
</evidence>
<feature type="region of interest" description="Disordered" evidence="1">
    <location>
        <begin position="1"/>
        <end position="38"/>
    </location>
</feature>
<feature type="compositionally biased region" description="Basic and acidic residues" evidence="1">
    <location>
        <begin position="7"/>
        <end position="18"/>
    </location>
</feature>
<organism evidence="2 3">
    <name type="scientific">Ficus carica</name>
    <name type="common">Common fig</name>
    <dbReference type="NCBI Taxonomy" id="3494"/>
    <lineage>
        <taxon>Eukaryota</taxon>
        <taxon>Viridiplantae</taxon>
        <taxon>Streptophyta</taxon>
        <taxon>Embryophyta</taxon>
        <taxon>Tracheophyta</taxon>
        <taxon>Spermatophyta</taxon>
        <taxon>Magnoliopsida</taxon>
        <taxon>eudicotyledons</taxon>
        <taxon>Gunneridae</taxon>
        <taxon>Pentapetalae</taxon>
        <taxon>rosids</taxon>
        <taxon>fabids</taxon>
        <taxon>Rosales</taxon>
        <taxon>Moraceae</taxon>
        <taxon>Ficeae</taxon>
        <taxon>Ficus</taxon>
    </lineage>
</organism>
<protein>
    <submittedName>
        <fullName evidence="2">Uncharacterized protein</fullName>
    </submittedName>
</protein>
<accession>A0AA88DXI8</accession>
<sequence length="72" mass="8161">MLTPTKMSEKNTRPERRSVRVTAKSSKRLSAGESSKNPVPVIKRMVSNTGLKRKQAGNRCKGFKEVDQCRKR</sequence>
<feature type="compositionally biased region" description="Basic and acidic residues" evidence="1">
    <location>
        <begin position="62"/>
        <end position="72"/>
    </location>
</feature>
<keyword evidence="3" id="KW-1185">Reference proteome</keyword>
<feature type="region of interest" description="Disordered" evidence="1">
    <location>
        <begin position="53"/>
        <end position="72"/>
    </location>
</feature>
<name>A0AA88DXI8_FICCA</name>
<dbReference type="EMBL" id="BTGU01000164">
    <property type="protein sequence ID" value="GMN63992.1"/>
    <property type="molecule type" value="Genomic_DNA"/>
</dbReference>
<gene>
    <name evidence="2" type="ORF">TIFTF001_033058</name>
</gene>
<comment type="caution">
    <text evidence="2">The sequence shown here is derived from an EMBL/GenBank/DDBJ whole genome shotgun (WGS) entry which is preliminary data.</text>
</comment>
<dbReference type="AlphaFoldDB" id="A0AA88DXI8"/>
<reference evidence="2" key="1">
    <citation type="submission" date="2023-07" db="EMBL/GenBank/DDBJ databases">
        <title>draft genome sequence of fig (Ficus carica).</title>
        <authorList>
            <person name="Takahashi T."/>
            <person name="Nishimura K."/>
        </authorList>
    </citation>
    <scope>NUCLEOTIDE SEQUENCE</scope>
</reference>
<evidence type="ECO:0000256" key="1">
    <source>
        <dbReference type="SAM" id="MobiDB-lite"/>
    </source>
</evidence>
<evidence type="ECO:0000313" key="2">
    <source>
        <dbReference type="EMBL" id="GMN63992.1"/>
    </source>
</evidence>
<dbReference type="Proteomes" id="UP001187192">
    <property type="component" value="Unassembled WGS sequence"/>
</dbReference>
<proteinExistence type="predicted"/>